<evidence type="ECO:0000256" key="2">
    <source>
        <dbReference type="ARBA" id="ARBA00007931"/>
    </source>
</evidence>
<evidence type="ECO:0000256" key="8">
    <source>
        <dbReference type="ARBA" id="ARBA00022801"/>
    </source>
</evidence>
<dbReference type="InterPro" id="IPR008915">
    <property type="entry name" value="Peptidase_M50"/>
</dbReference>
<keyword evidence="7" id="KW-0677">Repeat</keyword>
<dbReference type="AlphaFoldDB" id="A0AAV3SEM1"/>
<dbReference type="PANTHER" id="PTHR39188">
    <property type="entry name" value="MEMBRANE-ASSOCIATED ZINC METALLOPROTEASE M50B"/>
    <property type="match status" value="1"/>
</dbReference>
<comment type="cofactor">
    <cofactor evidence="14 16">
        <name>Zn(2+)</name>
        <dbReference type="ChEBI" id="CHEBI:29105"/>
    </cofactor>
    <text evidence="14 16">Binds 1 zinc ion per subunit.</text>
</comment>
<dbReference type="RefSeq" id="WP_244703672.1">
    <property type="nucleotide sequence ID" value="NZ_BAAADN010000022.1"/>
</dbReference>
<reference evidence="19" key="3">
    <citation type="submission" date="2023-12" db="EMBL/GenBank/DDBJ databases">
        <authorList>
            <person name="Sun Q."/>
            <person name="Inoue M."/>
        </authorList>
    </citation>
    <scope>NUCLEOTIDE SEQUENCE</scope>
    <source>
        <strain evidence="19">JCM 12289</strain>
    </source>
</reference>
<keyword evidence="12 17" id="KW-0129">CBS domain</keyword>
<evidence type="ECO:0000256" key="14">
    <source>
        <dbReference type="PIRNR" id="PIRNR006404"/>
    </source>
</evidence>
<evidence type="ECO:0000313" key="19">
    <source>
        <dbReference type="EMBL" id="GAA0458448.1"/>
    </source>
</evidence>
<proteinExistence type="inferred from homology"/>
<keyword evidence="8 14" id="KW-0378">Hydrolase</keyword>
<feature type="active site" evidence="15">
    <location>
        <position position="80"/>
    </location>
</feature>
<evidence type="ECO:0000256" key="11">
    <source>
        <dbReference type="ARBA" id="ARBA00023049"/>
    </source>
</evidence>
<keyword evidence="9 14" id="KW-0862">Zinc</keyword>
<dbReference type="Proteomes" id="UP001500962">
    <property type="component" value="Unassembled WGS sequence"/>
</dbReference>
<dbReference type="Gene3D" id="3.10.580.10">
    <property type="entry name" value="CBS-domain"/>
    <property type="match status" value="1"/>
</dbReference>
<evidence type="ECO:0000256" key="13">
    <source>
        <dbReference type="ARBA" id="ARBA00023136"/>
    </source>
</evidence>
<evidence type="ECO:0000256" key="15">
    <source>
        <dbReference type="PIRSR" id="PIRSR006404-1"/>
    </source>
</evidence>
<organism evidence="19 22">
    <name type="scientific">Halococcus dombrowskii</name>
    <dbReference type="NCBI Taxonomy" id="179637"/>
    <lineage>
        <taxon>Archaea</taxon>
        <taxon>Methanobacteriati</taxon>
        <taxon>Methanobacteriota</taxon>
        <taxon>Stenosarchaea group</taxon>
        <taxon>Halobacteria</taxon>
        <taxon>Halobacteriales</taxon>
        <taxon>Halococcaceae</taxon>
        <taxon>Halococcus</taxon>
    </lineage>
</organism>
<dbReference type="Pfam" id="PF00571">
    <property type="entry name" value="CBS"/>
    <property type="match status" value="2"/>
</dbReference>
<evidence type="ECO:0000256" key="10">
    <source>
        <dbReference type="ARBA" id="ARBA00022989"/>
    </source>
</evidence>
<keyword evidence="3 14" id="KW-1003">Cell membrane</keyword>
<dbReference type="CDD" id="cd06164">
    <property type="entry name" value="S2P-M50_SpoIVFB_CBS"/>
    <property type="match status" value="1"/>
</dbReference>
<keyword evidence="4 14" id="KW-0645">Protease</keyword>
<dbReference type="PROSITE" id="PS51371">
    <property type="entry name" value="CBS"/>
    <property type="match status" value="2"/>
</dbReference>
<name>A0AAV3SEM1_HALDO</name>
<dbReference type="PIRSF" id="PIRSF006404">
    <property type="entry name" value="UCP006404_Pept_M50_CBS"/>
    <property type="match status" value="1"/>
</dbReference>
<feature type="binding site" evidence="16">
    <location>
        <position position="176"/>
    </location>
    <ligand>
        <name>Zn(2+)</name>
        <dbReference type="ChEBI" id="CHEBI:29105"/>
        <note>catalytic</note>
    </ligand>
</feature>
<dbReference type="InterPro" id="IPR016483">
    <property type="entry name" value="UCP006404_Pept_M50_CBS"/>
</dbReference>
<evidence type="ECO:0000256" key="9">
    <source>
        <dbReference type="ARBA" id="ARBA00022833"/>
    </source>
</evidence>
<feature type="transmembrane region" description="Helical" evidence="14">
    <location>
        <begin position="150"/>
        <end position="170"/>
    </location>
</feature>
<evidence type="ECO:0000256" key="12">
    <source>
        <dbReference type="ARBA" id="ARBA00023122"/>
    </source>
</evidence>
<keyword evidence="13 14" id="KW-0472">Membrane</keyword>
<dbReference type="CDD" id="cd04801">
    <property type="entry name" value="CBS_pair_peptidase_M50"/>
    <property type="match status" value="1"/>
</dbReference>
<reference evidence="19" key="1">
    <citation type="journal article" date="2014" name="Int. J. Syst. Evol. Microbiol.">
        <title>Complete genome sequence of Corynebacterium casei LMG S-19264T (=DSM 44701T), isolated from a smear-ripened cheese.</title>
        <authorList>
            <consortium name="US DOE Joint Genome Institute (JGI-PGF)"/>
            <person name="Walter F."/>
            <person name="Albersmeier A."/>
            <person name="Kalinowski J."/>
            <person name="Ruckert C."/>
        </authorList>
    </citation>
    <scope>NUCLEOTIDE SEQUENCE</scope>
    <source>
        <strain evidence="19">JCM 12289</strain>
    </source>
</reference>
<dbReference type="EMBL" id="BAAADN010000022">
    <property type="protein sequence ID" value="GAA0458448.1"/>
    <property type="molecule type" value="Genomic_DNA"/>
</dbReference>
<dbReference type="PANTHER" id="PTHR39188:SF3">
    <property type="entry name" value="STAGE IV SPORULATION PROTEIN FB"/>
    <property type="match status" value="1"/>
</dbReference>
<evidence type="ECO:0000259" key="18">
    <source>
        <dbReference type="PROSITE" id="PS51371"/>
    </source>
</evidence>
<dbReference type="EMBL" id="CP095005">
    <property type="protein sequence ID" value="UOO95636.1"/>
    <property type="molecule type" value="Genomic_DNA"/>
</dbReference>
<keyword evidence="5 14" id="KW-0812">Transmembrane</keyword>
<dbReference type="GO" id="GO:0008237">
    <property type="term" value="F:metallopeptidase activity"/>
    <property type="evidence" value="ECO:0007669"/>
    <property type="project" value="UniProtKB-UniRule"/>
</dbReference>
<protein>
    <recommendedName>
        <fullName evidence="14">Zinc metalloprotease</fullName>
    </recommendedName>
</protein>
<evidence type="ECO:0000313" key="21">
    <source>
        <dbReference type="Proteomes" id="UP000830542"/>
    </source>
</evidence>
<feature type="transmembrane region" description="Helical" evidence="14">
    <location>
        <begin position="205"/>
        <end position="230"/>
    </location>
</feature>
<dbReference type="SUPFAM" id="SSF54631">
    <property type="entry name" value="CBS-domain pair"/>
    <property type="match status" value="1"/>
</dbReference>
<keyword evidence="10 14" id="KW-1133">Transmembrane helix</keyword>
<feature type="binding site" evidence="16">
    <location>
        <position position="79"/>
    </location>
    <ligand>
        <name>Zn(2+)</name>
        <dbReference type="ChEBI" id="CHEBI:29105"/>
        <note>catalytic</note>
    </ligand>
</feature>
<gene>
    <name evidence="19" type="ORF">GCM10008985_13340</name>
    <name evidence="20" type="ORF">MUK72_02730</name>
</gene>
<evidence type="ECO:0000256" key="1">
    <source>
        <dbReference type="ARBA" id="ARBA00004651"/>
    </source>
</evidence>
<dbReference type="InterPro" id="IPR046342">
    <property type="entry name" value="CBS_dom_sf"/>
</dbReference>
<evidence type="ECO:0000256" key="4">
    <source>
        <dbReference type="ARBA" id="ARBA00022670"/>
    </source>
</evidence>
<evidence type="ECO:0000256" key="7">
    <source>
        <dbReference type="ARBA" id="ARBA00022737"/>
    </source>
</evidence>
<dbReference type="KEGG" id="hdo:MUK72_02730"/>
<keyword evidence="6 14" id="KW-0479">Metal-binding</keyword>
<evidence type="ECO:0000256" key="6">
    <source>
        <dbReference type="ARBA" id="ARBA00022723"/>
    </source>
</evidence>
<feature type="transmembrane region" description="Helical" evidence="14">
    <location>
        <begin position="90"/>
        <end position="109"/>
    </location>
</feature>
<feature type="transmembrane region" description="Helical" evidence="14">
    <location>
        <begin position="59"/>
        <end position="78"/>
    </location>
</feature>
<evidence type="ECO:0000256" key="16">
    <source>
        <dbReference type="PIRSR" id="PIRSR006404-2"/>
    </source>
</evidence>
<dbReference type="GO" id="GO:0046872">
    <property type="term" value="F:metal ion binding"/>
    <property type="evidence" value="ECO:0007669"/>
    <property type="project" value="UniProtKB-UniRule"/>
</dbReference>
<keyword evidence="11 14" id="KW-0482">Metalloprotease</keyword>
<evidence type="ECO:0000313" key="22">
    <source>
        <dbReference type="Proteomes" id="UP001500962"/>
    </source>
</evidence>
<comment type="similarity">
    <text evidence="2 14">Belongs to the peptidase M50B family.</text>
</comment>
<dbReference type="InterPro" id="IPR000644">
    <property type="entry name" value="CBS_dom"/>
</dbReference>
<evidence type="ECO:0000313" key="20">
    <source>
        <dbReference type="EMBL" id="UOO95636.1"/>
    </source>
</evidence>
<evidence type="ECO:0000256" key="17">
    <source>
        <dbReference type="PROSITE-ProRule" id="PRU00703"/>
    </source>
</evidence>
<dbReference type="GeneID" id="71760728"/>
<evidence type="ECO:0000256" key="5">
    <source>
        <dbReference type="ARBA" id="ARBA00022692"/>
    </source>
</evidence>
<evidence type="ECO:0000256" key="3">
    <source>
        <dbReference type="ARBA" id="ARBA00022475"/>
    </source>
</evidence>
<dbReference type="Pfam" id="PF02163">
    <property type="entry name" value="Peptidase_M50"/>
    <property type="match status" value="2"/>
</dbReference>
<dbReference type="GO" id="GO:0006508">
    <property type="term" value="P:proteolysis"/>
    <property type="evidence" value="ECO:0007669"/>
    <property type="project" value="UniProtKB-KW"/>
</dbReference>
<dbReference type="SMART" id="SM00116">
    <property type="entry name" value="CBS"/>
    <property type="match status" value="2"/>
</dbReference>
<accession>A0AAV3SEM1</accession>
<sequence>MPSFRVGSIAGIPIKLGLSFLLVLPLLAWLIASQVGQLVMLMNSTFGTALPGAALSAGTMPYILGLAAALGLFAGVILHELGHSVVAMRFGYDIDAITLWFLGGIAQMAEMPEDWRQEFAVAVAGPVVSVALGIVSLGAFLVVPEGLPGVRFVIAYLALLNIALAAFNLLPGFPMDGGRVLRALLARNRTHARATQIAAEVGKGFAFLLALVGLFAGAIFYVAIAFFIYISAAGEAQQAVTKAALQGVVVERVMTPAEEIDAVTPETSVADLVDRMLTERHTGYPVLDGGELVGMVTLSDAQTVREVERDAYRVGEVMSQDLYTVPEDSDAMDALSTMQSNGVGRLPVLDIRGEFIGLVSRTDLMTALTILQSSGMEATTDTATQSPRSPDESF</sequence>
<feature type="binding site" evidence="16">
    <location>
        <position position="83"/>
    </location>
    <ligand>
        <name>Zn(2+)</name>
        <dbReference type="ChEBI" id="CHEBI:29105"/>
        <note>catalytic</note>
    </ligand>
</feature>
<feature type="transmembrane region" description="Helical" evidence="14">
    <location>
        <begin position="121"/>
        <end position="143"/>
    </location>
</feature>
<feature type="domain" description="CBS" evidence="18">
    <location>
        <begin position="318"/>
        <end position="379"/>
    </location>
</feature>
<reference evidence="20" key="2">
    <citation type="submission" date="2022-04" db="EMBL/GenBank/DDBJ databases">
        <title>Sequencing and genomic assembly of Halococcus dombrowskii.</title>
        <authorList>
            <person name="Lim S.W."/>
            <person name="MacLea K.S."/>
        </authorList>
    </citation>
    <scope>NUCLEOTIDE SEQUENCE</scope>
    <source>
        <strain evidence="20">H4</strain>
    </source>
</reference>
<comment type="subcellular location">
    <subcellularLocation>
        <location evidence="1 14">Cell membrane</location>
        <topology evidence="1 14">Multi-pass membrane protein</topology>
    </subcellularLocation>
</comment>
<keyword evidence="21" id="KW-1185">Reference proteome</keyword>
<dbReference type="GO" id="GO:0005886">
    <property type="term" value="C:plasma membrane"/>
    <property type="evidence" value="ECO:0007669"/>
    <property type="project" value="UniProtKB-SubCell"/>
</dbReference>
<dbReference type="Proteomes" id="UP000830542">
    <property type="component" value="Chromosome"/>
</dbReference>
<feature type="domain" description="CBS" evidence="18">
    <location>
        <begin position="254"/>
        <end position="311"/>
    </location>
</feature>